<reference evidence="1" key="1">
    <citation type="submission" date="2023-07" db="EMBL/GenBank/DDBJ databases">
        <title>Black Yeasts Isolated from many extreme environments.</title>
        <authorList>
            <person name="Coleine C."/>
            <person name="Stajich J.E."/>
            <person name="Selbmann L."/>
        </authorList>
    </citation>
    <scope>NUCLEOTIDE SEQUENCE</scope>
    <source>
        <strain evidence="1">CCFEE 5714</strain>
    </source>
</reference>
<dbReference type="Proteomes" id="UP001281147">
    <property type="component" value="Unassembled WGS sequence"/>
</dbReference>
<keyword evidence="2" id="KW-1185">Reference proteome</keyword>
<sequence length="751" mass="82658">MSPPQSSGSSMRSMRKRHSFFFGSDTSSAPSLPTLRPSTSRQEDQREHSLTRPQSTLSGQRRHRKTETLDSIRNSLFRSRKKEVSPPTRVERSVSNASLASARNTQIANESRWSREHFRTEDEYYRHLSKQSISPPFNFQHVTHTAKAQLPPLETVDEKDLPGEFWSVSAYQRPRHRLNGIKADDLRKKQRQMGVTPISTSSRPASRNSRSVSPLTEEEKNGVPYIPTPVDSIASLNSTIFDEAKETRFDPDDGVQALQPATQVMKYPKRFSSLQATNERHSRIDSLPRNEDSYESCSSFASGTSEPWLPIQNLPEEPRSVSPLLDADSSENTSSPPISPVDADVAPEDKDIAFRSTQPLPPLPYQNLNKKRSTTSLRAAAARRHSSISMKILSDHPVSPTSKRSSKGSARKSQTCSNASDVRQSTVLSDATWEDDVDFCYEQEAESTCNFNWDVRSSARNDSVVLPPKTPCHAHSPDLVTDSENNVRLEDSTDTIAERRSSQIEGQHTRGYSVGHRGFLAARKSSNDLKTMAKKSPAPIQVNPHSAHVSVLSPVFSIAGTEEEASPKAPLTPGTLGFAGLEGVNTESLSDPESCRNSGSSRHRKSSSYSSHGSSVRAAPNAARETHRWSVASANSLPDLMHSRSRSKLSLSKTMGSRPLESLPQSPGFQDVGDAEAGTIVLPQLPVQSARESFVTRKPQTPGDRASLQSAGRVAQRRAPRRRSGTPQHVSKVLQPGEGVREAAANGPEWI</sequence>
<name>A0ACC3NBK2_9PEZI</name>
<gene>
    <name evidence="1" type="ORF">LTR37_008177</name>
</gene>
<comment type="caution">
    <text evidence="1">The sequence shown here is derived from an EMBL/GenBank/DDBJ whole genome shotgun (WGS) entry which is preliminary data.</text>
</comment>
<proteinExistence type="predicted"/>
<protein>
    <submittedName>
        <fullName evidence="1">Uncharacterized protein</fullName>
    </submittedName>
</protein>
<evidence type="ECO:0000313" key="2">
    <source>
        <dbReference type="Proteomes" id="UP001281147"/>
    </source>
</evidence>
<dbReference type="EMBL" id="JAUTXU010000059">
    <property type="protein sequence ID" value="KAK3713927.1"/>
    <property type="molecule type" value="Genomic_DNA"/>
</dbReference>
<accession>A0ACC3NBK2</accession>
<organism evidence="1 2">
    <name type="scientific">Vermiconidia calcicola</name>
    <dbReference type="NCBI Taxonomy" id="1690605"/>
    <lineage>
        <taxon>Eukaryota</taxon>
        <taxon>Fungi</taxon>
        <taxon>Dikarya</taxon>
        <taxon>Ascomycota</taxon>
        <taxon>Pezizomycotina</taxon>
        <taxon>Dothideomycetes</taxon>
        <taxon>Dothideomycetidae</taxon>
        <taxon>Mycosphaerellales</taxon>
        <taxon>Extremaceae</taxon>
        <taxon>Vermiconidia</taxon>
    </lineage>
</organism>
<evidence type="ECO:0000313" key="1">
    <source>
        <dbReference type="EMBL" id="KAK3713927.1"/>
    </source>
</evidence>